<dbReference type="GO" id="GO:0052621">
    <property type="term" value="F:diguanylate cyclase activity"/>
    <property type="evidence" value="ECO:0007669"/>
    <property type="project" value="UniProtKB-EC"/>
</dbReference>
<accession>A0A291P7A0</accession>
<feature type="transmembrane region" description="Helical" evidence="5">
    <location>
        <begin position="334"/>
        <end position="356"/>
    </location>
</feature>
<dbReference type="SUPFAM" id="SSF55073">
    <property type="entry name" value="Nucleotide cyclase"/>
    <property type="match status" value="1"/>
</dbReference>
<dbReference type="InterPro" id="IPR050469">
    <property type="entry name" value="Diguanylate_Cyclase"/>
</dbReference>
<comment type="cofactor">
    <cofactor evidence="1">
        <name>Mg(2+)</name>
        <dbReference type="ChEBI" id="CHEBI:18420"/>
    </cofactor>
</comment>
<dbReference type="CDD" id="cd01949">
    <property type="entry name" value="GGDEF"/>
    <property type="match status" value="1"/>
</dbReference>
<dbReference type="KEGG" id="hbe:BEI_1761"/>
<feature type="transmembrane region" description="Helical" evidence="5">
    <location>
        <begin position="240"/>
        <end position="262"/>
    </location>
</feature>
<feature type="transmembrane region" description="Helical" evidence="5">
    <location>
        <begin position="186"/>
        <end position="205"/>
    </location>
</feature>
<feature type="transmembrane region" description="Helical" evidence="5">
    <location>
        <begin position="305"/>
        <end position="322"/>
    </location>
</feature>
<evidence type="ECO:0000256" key="3">
    <source>
        <dbReference type="ARBA" id="ARBA00034247"/>
    </source>
</evidence>
<feature type="signal peptide" evidence="6">
    <location>
        <begin position="1"/>
        <end position="29"/>
    </location>
</feature>
<dbReference type="InterPro" id="IPR043128">
    <property type="entry name" value="Rev_trsase/Diguanyl_cyclase"/>
</dbReference>
<comment type="catalytic activity">
    <reaction evidence="3">
        <text>2 GTP = 3',3'-c-di-GMP + 2 diphosphate</text>
        <dbReference type="Rhea" id="RHEA:24898"/>
        <dbReference type="ChEBI" id="CHEBI:33019"/>
        <dbReference type="ChEBI" id="CHEBI:37565"/>
        <dbReference type="ChEBI" id="CHEBI:58805"/>
        <dbReference type="EC" id="2.7.7.65"/>
    </reaction>
</comment>
<dbReference type="SMART" id="SM00267">
    <property type="entry name" value="GGDEF"/>
    <property type="match status" value="1"/>
</dbReference>
<organism evidence="8 9">
    <name type="scientific">Halomonas beimenensis</name>
    <dbReference type="NCBI Taxonomy" id="475662"/>
    <lineage>
        <taxon>Bacteria</taxon>
        <taxon>Pseudomonadati</taxon>
        <taxon>Pseudomonadota</taxon>
        <taxon>Gammaproteobacteria</taxon>
        <taxon>Oceanospirillales</taxon>
        <taxon>Halomonadaceae</taxon>
        <taxon>Halomonas</taxon>
    </lineage>
</organism>
<keyword evidence="5" id="KW-0812">Transmembrane</keyword>
<gene>
    <name evidence="8" type="ORF">BEI_1761</name>
</gene>
<keyword evidence="9" id="KW-1185">Reference proteome</keyword>
<dbReference type="NCBIfam" id="TIGR00254">
    <property type="entry name" value="GGDEF"/>
    <property type="match status" value="1"/>
</dbReference>
<feature type="transmembrane region" description="Helical" evidence="5">
    <location>
        <begin position="212"/>
        <end position="228"/>
    </location>
</feature>
<dbReference type="Gene3D" id="3.30.70.270">
    <property type="match status" value="1"/>
</dbReference>
<feature type="transmembrane region" description="Helical" evidence="5">
    <location>
        <begin position="282"/>
        <end position="299"/>
    </location>
</feature>
<dbReference type="RefSeq" id="WP_097789151.1">
    <property type="nucleotide sequence ID" value="NZ_CP021435.1"/>
</dbReference>
<evidence type="ECO:0000256" key="2">
    <source>
        <dbReference type="ARBA" id="ARBA00012528"/>
    </source>
</evidence>
<evidence type="ECO:0000256" key="4">
    <source>
        <dbReference type="SAM" id="Coils"/>
    </source>
</evidence>
<dbReference type="PANTHER" id="PTHR45138">
    <property type="entry name" value="REGULATORY COMPONENTS OF SENSORY TRANSDUCTION SYSTEM"/>
    <property type="match status" value="1"/>
</dbReference>
<dbReference type="PANTHER" id="PTHR45138:SF9">
    <property type="entry name" value="DIGUANYLATE CYCLASE DGCM-RELATED"/>
    <property type="match status" value="1"/>
</dbReference>
<evidence type="ECO:0000259" key="7">
    <source>
        <dbReference type="PROSITE" id="PS50887"/>
    </source>
</evidence>
<dbReference type="EC" id="2.7.7.65" evidence="2"/>
<dbReference type="Proteomes" id="UP000219993">
    <property type="component" value="Chromosome"/>
</dbReference>
<feature type="chain" id="PRO_5018190814" description="diguanylate cyclase" evidence="6">
    <location>
        <begin position="30"/>
        <end position="582"/>
    </location>
</feature>
<sequence length="582" mass="64087">MSRVTRWLGGALVLLLAGLGTLAAGPAQAEPRDLDQGWEYRWGDSPFLADGTPAWTMPDHDTAWRPIAFPSNPPNRNGRRHAWFRITLPDGEWRDPVLYVYSIDLIAETYLGGERIYRHGSFAPDGSGPFVGWPWHMIELPEDFAGRTLHFRVYSDYTDIGLWGEVKLMERAELFGFILRHSAADLVVSALCLLLALLAGAFSLFQANRRNFAAIALFALAAGVMILAETQASQLLINAPLLWDFLAAGGYFALPVAIGLLLEHWFADHRPRLIRGIWQGHLGYLVLALGAAAAGWVNLSITFPVFDGLLVVSLTILLAAIAPRLRRLDPVQRAILASYAIFGALLLVDMLVAHGLLPWGRVPVSIGALAFALAIVGISLHAYARTQRDLKRLNQHLEQEVAQRTRQLQTLVERLETYSYTDPLTGLHNRRYFDELLVHEATRAQREDAPLALLIFDIDHFKAINDRHGHEAGDRVLAGVAGTLASHFRDADVVCRLGGEEFVVLLPGADAANARSRGESLMNTLGGTVFWHHDRMLGPVTVSCGIAAYPEHVQEPLALVGLADQALYAAKQGGRNRAEVYA</sequence>
<name>A0A291P7A0_9GAMM</name>
<keyword evidence="5" id="KW-0472">Membrane</keyword>
<evidence type="ECO:0000313" key="9">
    <source>
        <dbReference type="Proteomes" id="UP000219993"/>
    </source>
</evidence>
<reference evidence="8 9" key="1">
    <citation type="journal article" date="2017" name="Sci. Rep.">
        <title>Revealing the Saline Adaptation Strategies of the Halophilic Bacterium Halomonas beimenensis through High-throughput Omics and Transposon Mutagenesis Approaches.</title>
        <authorList>
            <person name="Chen Y.H."/>
            <person name="Lin S.S."/>
            <person name="Shyu Y.T."/>
        </authorList>
    </citation>
    <scope>NUCLEOTIDE SEQUENCE [LARGE SCALE GENOMIC DNA]</scope>
    <source>
        <strain evidence="8 9">NTU-111</strain>
    </source>
</reference>
<dbReference type="Pfam" id="PF00990">
    <property type="entry name" value="GGDEF"/>
    <property type="match status" value="1"/>
</dbReference>
<feature type="domain" description="GGDEF" evidence="7">
    <location>
        <begin position="449"/>
        <end position="582"/>
    </location>
</feature>
<keyword evidence="6" id="KW-0732">Signal</keyword>
<dbReference type="PROSITE" id="PS50887">
    <property type="entry name" value="GGDEF"/>
    <property type="match status" value="1"/>
</dbReference>
<evidence type="ECO:0000256" key="6">
    <source>
        <dbReference type="SAM" id="SignalP"/>
    </source>
</evidence>
<dbReference type="EMBL" id="CP021435">
    <property type="protein sequence ID" value="ATJ82748.1"/>
    <property type="molecule type" value="Genomic_DNA"/>
</dbReference>
<evidence type="ECO:0000256" key="1">
    <source>
        <dbReference type="ARBA" id="ARBA00001946"/>
    </source>
</evidence>
<proteinExistence type="predicted"/>
<dbReference type="AlphaFoldDB" id="A0A291P7A0"/>
<feature type="coiled-coil region" evidence="4">
    <location>
        <begin position="380"/>
        <end position="414"/>
    </location>
</feature>
<evidence type="ECO:0000313" key="8">
    <source>
        <dbReference type="EMBL" id="ATJ82748.1"/>
    </source>
</evidence>
<dbReference type="OrthoDB" id="9803824at2"/>
<dbReference type="InterPro" id="IPR029787">
    <property type="entry name" value="Nucleotide_cyclase"/>
</dbReference>
<evidence type="ECO:0000256" key="5">
    <source>
        <dbReference type="SAM" id="Phobius"/>
    </source>
</evidence>
<dbReference type="FunFam" id="3.30.70.270:FF:000001">
    <property type="entry name" value="Diguanylate cyclase domain protein"/>
    <property type="match status" value="1"/>
</dbReference>
<feature type="transmembrane region" description="Helical" evidence="5">
    <location>
        <begin position="362"/>
        <end position="384"/>
    </location>
</feature>
<keyword evidence="4" id="KW-0175">Coiled coil</keyword>
<protein>
    <recommendedName>
        <fullName evidence="2">diguanylate cyclase</fullName>
        <ecNumber evidence="2">2.7.7.65</ecNumber>
    </recommendedName>
</protein>
<dbReference type="InterPro" id="IPR000160">
    <property type="entry name" value="GGDEF_dom"/>
</dbReference>
<keyword evidence="5" id="KW-1133">Transmembrane helix</keyword>